<sequence>SGDTLTFDRPGRNPSPYSTVIVEETVNILALWMLSSHLQGIPVLPDQL</sequence>
<proteinExistence type="predicted"/>
<gene>
    <name evidence="1" type="ORF">EVA_15720</name>
</gene>
<protein>
    <submittedName>
        <fullName evidence="1">Uncharacterized protein</fullName>
    </submittedName>
</protein>
<feature type="non-terminal residue" evidence="1">
    <location>
        <position position="1"/>
    </location>
</feature>
<accession>J9FNZ0</accession>
<dbReference type="EMBL" id="AMCI01005419">
    <property type="protein sequence ID" value="EJW96173.1"/>
    <property type="molecule type" value="Genomic_DNA"/>
</dbReference>
<dbReference type="AlphaFoldDB" id="J9FNZ0"/>
<evidence type="ECO:0000313" key="1">
    <source>
        <dbReference type="EMBL" id="EJW96173.1"/>
    </source>
</evidence>
<name>J9FNZ0_9ZZZZ</name>
<organism evidence="1">
    <name type="scientific">gut metagenome</name>
    <dbReference type="NCBI Taxonomy" id="749906"/>
    <lineage>
        <taxon>unclassified sequences</taxon>
        <taxon>metagenomes</taxon>
        <taxon>organismal metagenomes</taxon>
    </lineage>
</organism>
<comment type="caution">
    <text evidence="1">The sequence shown here is derived from an EMBL/GenBank/DDBJ whole genome shotgun (WGS) entry which is preliminary data.</text>
</comment>
<reference evidence="1" key="1">
    <citation type="journal article" date="2012" name="PLoS ONE">
        <title>Gene sets for utilization of primary and secondary nutrition supplies in the distal gut of endangered iberian lynx.</title>
        <authorList>
            <person name="Alcaide M."/>
            <person name="Messina E."/>
            <person name="Richter M."/>
            <person name="Bargiela R."/>
            <person name="Peplies J."/>
            <person name="Huws S.A."/>
            <person name="Newbold C.J."/>
            <person name="Golyshin P.N."/>
            <person name="Simon M.A."/>
            <person name="Lopez G."/>
            <person name="Yakimov M.M."/>
            <person name="Ferrer M."/>
        </authorList>
    </citation>
    <scope>NUCLEOTIDE SEQUENCE</scope>
</reference>